<dbReference type="EMBL" id="JANEYF010003577">
    <property type="protein sequence ID" value="KAJ8935438.1"/>
    <property type="molecule type" value="Genomic_DNA"/>
</dbReference>
<reference evidence="2" key="1">
    <citation type="journal article" date="2023" name="Insect Mol. Biol.">
        <title>Genome sequencing provides insights into the evolution of gene families encoding plant cell wall-degrading enzymes in longhorned beetles.</title>
        <authorList>
            <person name="Shin N.R."/>
            <person name="Okamura Y."/>
            <person name="Kirsch R."/>
            <person name="Pauchet Y."/>
        </authorList>
    </citation>
    <scope>NUCLEOTIDE SEQUENCE</scope>
    <source>
        <strain evidence="2">RBIC_L_NR</strain>
    </source>
</reference>
<accession>A0AAV8X9G7</accession>
<gene>
    <name evidence="2" type="ORF">NQ314_012858</name>
</gene>
<keyword evidence="3" id="KW-1185">Reference proteome</keyword>
<organism evidence="2 3">
    <name type="scientific">Rhamnusium bicolor</name>
    <dbReference type="NCBI Taxonomy" id="1586634"/>
    <lineage>
        <taxon>Eukaryota</taxon>
        <taxon>Metazoa</taxon>
        <taxon>Ecdysozoa</taxon>
        <taxon>Arthropoda</taxon>
        <taxon>Hexapoda</taxon>
        <taxon>Insecta</taxon>
        <taxon>Pterygota</taxon>
        <taxon>Neoptera</taxon>
        <taxon>Endopterygota</taxon>
        <taxon>Coleoptera</taxon>
        <taxon>Polyphaga</taxon>
        <taxon>Cucujiformia</taxon>
        <taxon>Chrysomeloidea</taxon>
        <taxon>Cerambycidae</taxon>
        <taxon>Lepturinae</taxon>
        <taxon>Rhagiini</taxon>
        <taxon>Rhamnusium</taxon>
    </lineage>
</organism>
<dbReference type="Proteomes" id="UP001162156">
    <property type="component" value="Unassembled WGS sequence"/>
</dbReference>
<evidence type="ECO:0000313" key="3">
    <source>
        <dbReference type="Proteomes" id="UP001162156"/>
    </source>
</evidence>
<feature type="region of interest" description="Disordered" evidence="1">
    <location>
        <begin position="1"/>
        <end position="25"/>
    </location>
</feature>
<dbReference type="AlphaFoldDB" id="A0AAV8X9G7"/>
<evidence type="ECO:0000313" key="2">
    <source>
        <dbReference type="EMBL" id="KAJ8935438.1"/>
    </source>
</evidence>
<evidence type="ECO:0000256" key="1">
    <source>
        <dbReference type="SAM" id="MobiDB-lite"/>
    </source>
</evidence>
<sequence>MGTRVTRKFLPNLTGNAPRPEGGTSDRMLRIARHHVYAVVKGKSVDEIISEYLRNRQKIIKPQGYVGIEEYNNEKKVETVTNKKNQMQHKNNTVESLERNKLVYLDKSKVGSESRIDRIRKVINFGDDNR</sequence>
<name>A0AAV8X9G7_9CUCU</name>
<protein>
    <submittedName>
        <fullName evidence="2">Uncharacterized protein</fullName>
    </submittedName>
</protein>
<proteinExistence type="predicted"/>
<comment type="caution">
    <text evidence="2">The sequence shown here is derived from an EMBL/GenBank/DDBJ whole genome shotgun (WGS) entry which is preliminary data.</text>
</comment>